<dbReference type="AlphaFoldDB" id="A0A918T8U3"/>
<reference evidence="2" key="1">
    <citation type="journal article" date="2014" name="Int. J. Syst. Evol. Microbiol.">
        <title>Complete genome sequence of Corynebacterium casei LMG S-19264T (=DSM 44701T), isolated from a smear-ripened cheese.</title>
        <authorList>
            <consortium name="US DOE Joint Genome Institute (JGI-PGF)"/>
            <person name="Walter F."/>
            <person name="Albersmeier A."/>
            <person name="Kalinowski J."/>
            <person name="Ruckert C."/>
        </authorList>
    </citation>
    <scope>NUCLEOTIDE SEQUENCE</scope>
    <source>
        <strain evidence="2">JCM 4518</strain>
    </source>
</reference>
<evidence type="ECO:0000313" key="3">
    <source>
        <dbReference type="Proteomes" id="UP000644020"/>
    </source>
</evidence>
<reference evidence="2" key="2">
    <citation type="submission" date="2020-09" db="EMBL/GenBank/DDBJ databases">
        <authorList>
            <person name="Sun Q."/>
            <person name="Ohkuma M."/>
        </authorList>
    </citation>
    <scope>NUCLEOTIDE SEQUENCE</scope>
    <source>
        <strain evidence="2">JCM 4518</strain>
    </source>
</reference>
<organism evidence="2 3">
    <name type="scientific">Streptomyces termitum</name>
    <dbReference type="NCBI Taxonomy" id="67368"/>
    <lineage>
        <taxon>Bacteria</taxon>
        <taxon>Bacillati</taxon>
        <taxon>Actinomycetota</taxon>
        <taxon>Actinomycetes</taxon>
        <taxon>Kitasatosporales</taxon>
        <taxon>Streptomycetaceae</taxon>
        <taxon>Streptomyces</taxon>
    </lineage>
</organism>
<comment type="caution">
    <text evidence="2">The sequence shown here is derived from an EMBL/GenBank/DDBJ whole genome shotgun (WGS) entry which is preliminary data.</text>
</comment>
<feature type="region of interest" description="Disordered" evidence="1">
    <location>
        <begin position="56"/>
        <end position="114"/>
    </location>
</feature>
<dbReference type="Proteomes" id="UP000644020">
    <property type="component" value="Unassembled WGS sequence"/>
</dbReference>
<accession>A0A918T8U3</accession>
<name>A0A918T8U3_9ACTN</name>
<dbReference type="EMBL" id="BMUL01000019">
    <property type="protein sequence ID" value="GHB05520.1"/>
    <property type="molecule type" value="Genomic_DNA"/>
</dbReference>
<evidence type="ECO:0000256" key="1">
    <source>
        <dbReference type="SAM" id="MobiDB-lite"/>
    </source>
</evidence>
<evidence type="ECO:0000313" key="2">
    <source>
        <dbReference type="EMBL" id="GHB05520.1"/>
    </source>
</evidence>
<sequence>MPTGSGANWVCDRKTATIVDVLLAFGGHVVRSVYGFAPFGFSTRRGVARFHIGRNPLRDPGHFGRTKRTPSLCTRSQRHSLHSTGRSWDVWPPAAPLIPQEHRGNWPNSPTGDP</sequence>
<proteinExistence type="predicted"/>
<gene>
    <name evidence="2" type="ORF">GCM10010305_55960</name>
</gene>
<protein>
    <submittedName>
        <fullName evidence="2">Uncharacterized protein</fullName>
    </submittedName>
</protein>
<keyword evidence="3" id="KW-1185">Reference proteome</keyword>